<feature type="region of interest" description="Disordered" evidence="1">
    <location>
        <begin position="1"/>
        <end position="52"/>
    </location>
</feature>
<feature type="compositionally biased region" description="Polar residues" evidence="1">
    <location>
        <begin position="722"/>
        <end position="731"/>
    </location>
</feature>
<feature type="compositionally biased region" description="Pro residues" evidence="1">
    <location>
        <begin position="413"/>
        <end position="435"/>
    </location>
</feature>
<accession>A0A8H6ZQ48</accession>
<feature type="compositionally biased region" description="Low complexity" evidence="1">
    <location>
        <begin position="524"/>
        <end position="539"/>
    </location>
</feature>
<dbReference type="OrthoDB" id="2690066at2759"/>
<dbReference type="GeneID" id="59372148"/>
<feature type="compositionally biased region" description="Polar residues" evidence="1">
    <location>
        <begin position="481"/>
        <end position="496"/>
    </location>
</feature>
<evidence type="ECO:0000256" key="1">
    <source>
        <dbReference type="SAM" id="MobiDB-lite"/>
    </source>
</evidence>
<name>A0A8H6ZQ48_PLEOS</name>
<gene>
    <name evidence="2" type="ORF">PC9H_002307</name>
</gene>
<feature type="compositionally biased region" description="Low complexity" evidence="1">
    <location>
        <begin position="402"/>
        <end position="412"/>
    </location>
</feature>
<feature type="compositionally biased region" description="Low complexity" evidence="1">
    <location>
        <begin position="577"/>
        <end position="588"/>
    </location>
</feature>
<dbReference type="PRINTS" id="PR01217">
    <property type="entry name" value="PRICHEXTENSN"/>
</dbReference>
<dbReference type="VEuPathDB" id="FungiDB:PC9H_002307"/>
<dbReference type="EMBL" id="JACETU010000010">
    <property type="protein sequence ID" value="KAF7419715.1"/>
    <property type="molecule type" value="Genomic_DNA"/>
</dbReference>
<feature type="compositionally biased region" description="Polar residues" evidence="1">
    <location>
        <begin position="98"/>
        <end position="115"/>
    </location>
</feature>
<proteinExistence type="predicted"/>
<dbReference type="Proteomes" id="UP000623687">
    <property type="component" value="Unassembled WGS sequence"/>
</dbReference>
<keyword evidence="3" id="KW-1185">Reference proteome</keyword>
<feature type="compositionally biased region" description="Pro residues" evidence="1">
    <location>
        <begin position="653"/>
        <end position="663"/>
    </location>
</feature>
<comment type="caution">
    <text evidence="2">The sequence shown here is derived from an EMBL/GenBank/DDBJ whole genome shotgun (WGS) entry which is preliminary data.</text>
</comment>
<feature type="compositionally biased region" description="Polar residues" evidence="1">
    <location>
        <begin position="122"/>
        <end position="132"/>
    </location>
</feature>
<feature type="compositionally biased region" description="Polar residues" evidence="1">
    <location>
        <begin position="843"/>
        <end position="853"/>
    </location>
</feature>
<feature type="region of interest" description="Disordered" evidence="1">
    <location>
        <begin position="81"/>
        <end position="310"/>
    </location>
</feature>
<feature type="region of interest" description="Disordered" evidence="1">
    <location>
        <begin position="841"/>
        <end position="898"/>
    </location>
</feature>
<feature type="region of interest" description="Disordered" evidence="1">
    <location>
        <begin position="1044"/>
        <end position="1066"/>
    </location>
</feature>
<reference evidence="2" key="1">
    <citation type="submission" date="2019-07" db="EMBL/GenBank/DDBJ databases">
        <authorList>
            <person name="Palmer J.M."/>
        </authorList>
    </citation>
    <scope>NUCLEOTIDE SEQUENCE</scope>
    <source>
        <strain evidence="2">PC9</strain>
    </source>
</reference>
<feature type="compositionally biased region" description="Low complexity" evidence="1">
    <location>
        <begin position="436"/>
        <end position="454"/>
    </location>
</feature>
<protein>
    <submittedName>
        <fullName evidence="2">Uncharacterized protein</fullName>
    </submittedName>
</protein>
<feature type="compositionally biased region" description="Low complexity" evidence="1">
    <location>
        <begin position="602"/>
        <end position="616"/>
    </location>
</feature>
<organism evidence="2 3">
    <name type="scientific">Pleurotus ostreatus</name>
    <name type="common">Oyster mushroom</name>
    <name type="synonym">White-rot fungus</name>
    <dbReference type="NCBI Taxonomy" id="5322"/>
    <lineage>
        <taxon>Eukaryota</taxon>
        <taxon>Fungi</taxon>
        <taxon>Dikarya</taxon>
        <taxon>Basidiomycota</taxon>
        <taxon>Agaricomycotina</taxon>
        <taxon>Agaricomycetes</taxon>
        <taxon>Agaricomycetidae</taxon>
        <taxon>Agaricales</taxon>
        <taxon>Pleurotineae</taxon>
        <taxon>Pleurotaceae</taxon>
        <taxon>Pleurotus</taxon>
    </lineage>
</organism>
<feature type="compositionally biased region" description="Basic and acidic residues" evidence="1">
    <location>
        <begin position="151"/>
        <end position="161"/>
    </location>
</feature>
<feature type="region of interest" description="Disordered" evidence="1">
    <location>
        <begin position="327"/>
        <end position="809"/>
    </location>
</feature>
<dbReference type="AlphaFoldDB" id="A0A8H6ZQ48"/>
<feature type="compositionally biased region" description="Polar residues" evidence="1">
    <location>
        <begin position="19"/>
        <end position="31"/>
    </location>
</feature>
<feature type="compositionally biased region" description="Basic and acidic residues" evidence="1">
    <location>
        <begin position="1"/>
        <end position="15"/>
    </location>
</feature>
<evidence type="ECO:0000313" key="2">
    <source>
        <dbReference type="EMBL" id="KAF7419715.1"/>
    </source>
</evidence>
<evidence type="ECO:0000313" key="3">
    <source>
        <dbReference type="Proteomes" id="UP000623687"/>
    </source>
</evidence>
<dbReference type="RefSeq" id="XP_036626569.1">
    <property type="nucleotide sequence ID" value="XM_036771948.1"/>
</dbReference>
<feature type="compositionally biased region" description="Acidic residues" evidence="1">
    <location>
        <begin position="86"/>
        <end position="96"/>
    </location>
</feature>
<feature type="compositionally biased region" description="Pro residues" evidence="1">
    <location>
        <begin position="626"/>
        <end position="644"/>
    </location>
</feature>
<feature type="compositionally biased region" description="Basic residues" evidence="1">
    <location>
        <begin position="232"/>
        <end position="242"/>
    </location>
</feature>
<sequence length="1085" mass="116047">MQNQPKTEETTDYFHPESSFRSYANQMSSPTPRRREEKPGSGGSSVGHRSQPSVDALRASVLDAALQLGFTANPTVTNWLFNQPTLEEEREEDADFENATSPSLTSASTDESSFPYTPPTAFAQSPPSSFSNPHKRYLYDYTAPTIANPLPHDDRSLDGHSESLQSHVASHPSSRDDHSSPAFAFLANPPSSSVKNKLRKKKKDKEKYDTDGYVSEGGNETDASGYLSSSSKKSKSGKKRGFFGRLGRSKHDSDDDLGSLSESGVKSKAEKKAKKEKKEKEKKSKKKDKHSEEDSAPPNAAQATLGASEIDWQLPLPPIAGRFATTLSGSRAATPDLGFREPMLTDSRDPTPTPMAMAMGGTPRHSDPTVDNGDNIPAISSPVRHTPEPSSTQPIVAQPVAPRSRISPTSRSPLPPLAKSPSPPQSYAPPPPPSYVTPSPSSYTPASPSAPTTTNSMRKPSISKLAISYPISRMLKDDGKSNQSDAPAGTLDQTLQGKGRSRPTLPPIFVGDMPSEPAATRLNAPANSAQVSPVVPSSAFLVPSPGLQPQISRSRPEHLTTLGPQGDDDGLTPPVSPMRRPSSPGGTPWVQRNITRPSTAEPAIPSSKSPISYSPARGPGFQRPWQAPPPPSPPPTSPLPPPPFQTTSSHPAPTGPLPPPPASPSAQGDGLSIPPLRTRAISGSGVGRVSPFAGGGSRGPSPQPPPVAWKATEGLSRIGTANRVSQPSLRQRPSLPDMRQSQYSEGGDPSEPVGLGRTSSQIQRGRESPFPTRPLKIGGVRMQPPSQRTSRVAGAGIGEATLPRTRSRKKRVAFEMKLEEPSDGEDEADDDNEVGLVYDDASVRNSGVSQQLRDSMFADDGPNPRESFMSNMVDAPQMNGPAGSRRMQDNYDSDSDDASVYTAGRKTMYFEDDLVDVDSALQNLMTTRPWKQDSNAAAAASTATVDSPAYSAPAALDRQLAGARSGRGAVVIDDKMSGEMRERFVRRVMRWKEVQEQTPNIGRVVAGMSDEGVDDRKTREDEEDVGFRKTQEINARLVSAMRGGVRGVSPVPPVPTMPMMNQGPRGRGIGRGVGFGRGGAQAAWF</sequence>